<feature type="signal peptide" evidence="1">
    <location>
        <begin position="1"/>
        <end position="20"/>
    </location>
</feature>
<name>A0ABS5W316_9SPHN</name>
<accession>A0ABS5W316</accession>
<evidence type="ECO:0000256" key="1">
    <source>
        <dbReference type="SAM" id="SignalP"/>
    </source>
</evidence>
<sequence length="219" mass="23828">MRVVGSAILLAWAAILPAAAQVPANASSLDRAAQKSYSECVPDPESYLALSFQDFDQGIRPLADGSRQEAGWREINNQEGCQAAAAMLISQWRDRHSAGLHPTLQSFMAFHEGQIRAQGGDYAGAIPLIEAGRPAFADPAGQAYVDALLAFLRSDRDALIAARDRLLAVPEPPNWAEQQRAYKEQAGQDMKWPRNIEATDSLVRCFGKPYSAAAQRECS</sequence>
<dbReference type="EMBL" id="JAHFVK010000001">
    <property type="protein sequence ID" value="MBT2134148.1"/>
    <property type="molecule type" value="Genomic_DNA"/>
</dbReference>
<feature type="chain" id="PRO_5047527175" evidence="1">
    <location>
        <begin position="21"/>
        <end position="219"/>
    </location>
</feature>
<organism evidence="2 3">
    <name type="scientific">Croceibacterium selenioxidans</name>
    <dbReference type="NCBI Taxonomy" id="2838833"/>
    <lineage>
        <taxon>Bacteria</taxon>
        <taxon>Pseudomonadati</taxon>
        <taxon>Pseudomonadota</taxon>
        <taxon>Alphaproteobacteria</taxon>
        <taxon>Sphingomonadales</taxon>
        <taxon>Erythrobacteraceae</taxon>
        <taxon>Croceibacterium</taxon>
    </lineage>
</organism>
<comment type="caution">
    <text evidence="2">The sequence shown here is derived from an EMBL/GenBank/DDBJ whole genome shotgun (WGS) entry which is preliminary data.</text>
</comment>
<dbReference type="RefSeq" id="WP_214535496.1">
    <property type="nucleotide sequence ID" value="NZ_JAHFVK010000001.1"/>
</dbReference>
<protein>
    <submittedName>
        <fullName evidence="2">Uncharacterized protein</fullName>
    </submittedName>
</protein>
<dbReference type="Proteomes" id="UP000811255">
    <property type="component" value="Unassembled WGS sequence"/>
</dbReference>
<gene>
    <name evidence="2" type="ORF">KK137_07370</name>
</gene>
<keyword evidence="1" id="KW-0732">Signal</keyword>
<proteinExistence type="predicted"/>
<reference evidence="2 3" key="1">
    <citation type="submission" date="2021-05" db="EMBL/GenBank/DDBJ databases">
        <title>Croceibacterium sp. LX-88 genome sequence.</title>
        <authorList>
            <person name="Luo X."/>
        </authorList>
    </citation>
    <scope>NUCLEOTIDE SEQUENCE [LARGE SCALE GENOMIC DNA]</scope>
    <source>
        <strain evidence="2 3">LX-88</strain>
    </source>
</reference>
<keyword evidence="3" id="KW-1185">Reference proteome</keyword>
<evidence type="ECO:0000313" key="2">
    <source>
        <dbReference type="EMBL" id="MBT2134148.1"/>
    </source>
</evidence>
<evidence type="ECO:0000313" key="3">
    <source>
        <dbReference type="Proteomes" id="UP000811255"/>
    </source>
</evidence>